<dbReference type="InterPro" id="IPR018604">
    <property type="entry name" value="YycI-like"/>
</dbReference>
<evidence type="ECO:0000259" key="1">
    <source>
        <dbReference type="Pfam" id="PF09648"/>
    </source>
</evidence>
<dbReference type="OrthoDB" id="2388036at2"/>
<dbReference type="RefSeq" id="WP_091833137.1">
    <property type="nucleotide sequence ID" value="NZ_FPAA01000001.1"/>
</dbReference>
<protein>
    <submittedName>
        <fullName evidence="2">Two-component signal transduction system YycFG, regulatory protein YycI</fullName>
    </submittedName>
</protein>
<dbReference type="Pfam" id="PF09648">
    <property type="entry name" value="YycI"/>
    <property type="match status" value="1"/>
</dbReference>
<feature type="domain" description="Regulatory protein YycH-like" evidence="1">
    <location>
        <begin position="45"/>
        <end position="234"/>
    </location>
</feature>
<gene>
    <name evidence="2" type="ORF">SAMN05444972_101439</name>
</gene>
<dbReference type="Proteomes" id="UP000198660">
    <property type="component" value="Unassembled WGS sequence"/>
</dbReference>
<evidence type="ECO:0000313" key="3">
    <source>
        <dbReference type="Proteomes" id="UP000198660"/>
    </source>
</evidence>
<proteinExistence type="predicted"/>
<evidence type="ECO:0000313" key="2">
    <source>
        <dbReference type="EMBL" id="SFS36692.1"/>
    </source>
</evidence>
<sequence>MEWSKAKSILIVAFLALNIFLASQLLHARTEQSRDGQATNTREELTEIATEADITILGKIPEDPPQVNILQGSVVSFKEPWVHDAEGRWVQTFDPPIKVSGDREKILERYVDNLDRYAFQPNESNSKHQVYYQRYGKRLIFDGKLEANWKDENHLVSLHQSRLTIGSQDSAKRAGVSATTTLINLIEKGQIQKKETVVDIQLGYHSQSYDNQVRVLQPMWRIQTNKHTFYVNAFNGAIESSPNEKIHE</sequence>
<dbReference type="GO" id="GO:0016020">
    <property type="term" value="C:membrane"/>
    <property type="evidence" value="ECO:0007669"/>
    <property type="project" value="InterPro"/>
</dbReference>
<dbReference type="Gene3D" id="2.40.128.690">
    <property type="entry name" value="YycH protein, domain 3-like"/>
    <property type="match status" value="1"/>
</dbReference>
<dbReference type="AlphaFoldDB" id="A0A1I6P909"/>
<keyword evidence="3" id="KW-1185">Reference proteome</keyword>
<reference evidence="3" key="1">
    <citation type="submission" date="2016-10" db="EMBL/GenBank/DDBJ databases">
        <authorList>
            <person name="Varghese N."/>
            <person name="Submissions S."/>
        </authorList>
    </citation>
    <scope>NUCLEOTIDE SEQUENCE [LARGE SCALE GENOMIC DNA]</scope>
    <source>
        <strain evidence="3">DSM 45789</strain>
    </source>
</reference>
<accession>A0A1I6P909</accession>
<dbReference type="EMBL" id="FPAA01000001">
    <property type="protein sequence ID" value="SFS36692.1"/>
    <property type="molecule type" value="Genomic_DNA"/>
</dbReference>
<name>A0A1I6P909_9BACL</name>
<organism evidence="2 3">
    <name type="scientific">Marininema halotolerans</name>
    <dbReference type="NCBI Taxonomy" id="1155944"/>
    <lineage>
        <taxon>Bacteria</taxon>
        <taxon>Bacillati</taxon>
        <taxon>Bacillota</taxon>
        <taxon>Bacilli</taxon>
        <taxon>Bacillales</taxon>
        <taxon>Thermoactinomycetaceae</taxon>
        <taxon>Marininema</taxon>
    </lineage>
</organism>